<dbReference type="Pfam" id="PF07603">
    <property type="entry name" value="Lcl_C"/>
    <property type="match status" value="1"/>
</dbReference>
<dbReference type="EMBL" id="NSJF01000001">
    <property type="protein sequence ID" value="PAT35892.1"/>
    <property type="molecule type" value="Genomic_DNA"/>
</dbReference>
<evidence type="ECO:0000313" key="3">
    <source>
        <dbReference type="EMBL" id="PAT35892.1"/>
    </source>
</evidence>
<reference evidence="3 4" key="1">
    <citation type="submission" date="2017-08" db="EMBL/GenBank/DDBJ databases">
        <title>WGS of Clinical strains of the CDC Group NO-1 linked to zoonotic infections in humans.</title>
        <authorList>
            <person name="Bernier A.-M."/>
            <person name="Bernard K."/>
        </authorList>
    </citation>
    <scope>NUCLEOTIDE SEQUENCE [LARGE SCALE GENOMIC DNA]</scope>
    <source>
        <strain evidence="3 4">NML03-0146</strain>
    </source>
</reference>
<name>A0A2A2ADR5_9BURK</name>
<dbReference type="RefSeq" id="WP_095548756.1">
    <property type="nucleotide sequence ID" value="NZ_NSJF01000001.1"/>
</dbReference>
<proteinExistence type="predicted"/>
<feature type="chain" id="PRO_5013308061" evidence="1">
    <location>
        <begin position="42"/>
        <end position="184"/>
    </location>
</feature>
<comment type="caution">
    <text evidence="3">The sequence shown here is derived from an EMBL/GenBank/DDBJ whole genome shotgun (WGS) entry which is preliminary data.</text>
</comment>
<evidence type="ECO:0000259" key="2">
    <source>
        <dbReference type="Pfam" id="PF07603"/>
    </source>
</evidence>
<feature type="domain" description="Lcl C-terminal" evidence="2">
    <location>
        <begin position="63"/>
        <end position="181"/>
    </location>
</feature>
<evidence type="ECO:0000313" key="4">
    <source>
        <dbReference type="Proteomes" id="UP000217999"/>
    </source>
</evidence>
<dbReference type="Proteomes" id="UP000217999">
    <property type="component" value="Unassembled WGS sequence"/>
</dbReference>
<dbReference type="PANTHER" id="PTHR35812">
    <property type="entry name" value="LIPOPROTEIN"/>
    <property type="match status" value="1"/>
</dbReference>
<feature type="signal peptide" evidence="1">
    <location>
        <begin position="1"/>
        <end position="41"/>
    </location>
</feature>
<protein>
    <submittedName>
        <fullName evidence="3">Fimbrial protein FimH</fullName>
    </submittedName>
</protein>
<dbReference type="PANTHER" id="PTHR35812:SF1">
    <property type="entry name" value="LIPOPROTEIN"/>
    <property type="match status" value="1"/>
</dbReference>
<keyword evidence="1" id="KW-0732">Signal</keyword>
<dbReference type="InterPro" id="IPR011460">
    <property type="entry name" value="Lcl_C"/>
</dbReference>
<gene>
    <name evidence="3" type="ORF">CK620_01115</name>
</gene>
<evidence type="ECO:0000256" key="1">
    <source>
        <dbReference type="SAM" id="SignalP"/>
    </source>
</evidence>
<dbReference type="AlphaFoldDB" id="A0A2A2ADR5"/>
<sequence>MPDPHTTPVACFTEPLLRYRQHGRAAMAALALALAAAPALATCPINGKPGQFEVVPESHGAEVRDTATGLVWRRCSEGQSWSGTSCVGTFSRMTYDEAMAHAEGQPDGRLPSLKELQTLVNRDCTNPAIDTDTFPNTPGTWYWTRTPYAGSSADAWIVGFSEGGFADYYYQNFRGAVRLVRTGR</sequence>
<organism evidence="3 4">
    <name type="scientific">Vandammella animalimorsus</name>
    <dbReference type="NCBI Taxonomy" id="2029117"/>
    <lineage>
        <taxon>Bacteria</taxon>
        <taxon>Pseudomonadati</taxon>
        <taxon>Pseudomonadota</taxon>
        <taxon>Betaproteobacteria</taxon>
        <taxon>Burkholderiales</taxon>
        <taxon>Comamonadaceae</taxon>
        <taxon>Vandammella</taxon>
    </lineage>
</organism>
<accession>A0A2A2ADR5</accession>